<dbReference type="Pfam" id="PF00405">
    <property type="entry name" value="Transferrin"/>
    <property type="match status" value="1"/>
</dbReference>
<feature type="domain" description="Transferrin-like" evidence="2">
    <location>
        <begin position="1"/>
        <end position="81"/>
    </location>
</feature>
<dbReference type="AlphaFoldDB" id="A0A9W9YEQ6"/>
<dbReference type="InterPro" id="IPR001156">
    <property type="entry name" value="Transferrin-like_dom"/>
</dbReference>
<keyword evidence="1" id="KW-0472">Membrane</keyword>
<keyword evidence="1" id="KW-0812">Transmembrane</keyword>
<dbReference type="SUPFAM" id="SSF53850">
    <property type="entry name" value="Periplasmic binding protein-like II"/>
    <property type="match status" value="1"/>
</dbReference>
<dbReference type="EMBL" id="MU827781">
    <property type="protein sequence ID" value="KAJ7337165.1"/>
    <property type="molecule type" value="Genomic_DNA"/>
</dbReference>
<dbReference type="Proteomes" id="UP001163046">
    <property type="component" value="Unassembled WGS sequence"/>
</dbReference>
<dbReference type="OrthoDB" id="8957365at2759"/>
<protein>
    <submittedName>
        <fullName evidence="3">Positive regulation of extracellular matrix disassembly</fullName>
    </submittedName>
</protein>
<reference evidence="3" key="1">
    <citation type="submission" date="2023-01" db="EMBL/GenBank/DDBJ databases">
        <title>Genome assembly of the deep-sea coral Lophelia pertusa.</title>
        <authorList>
            <person name="Herrera S."/>
            <person name="Cordes E."/>
        </authorList>
    </citation>
    <scope>NUCLEOTIDE SEQUENCE</scope>
    <source>
        <strain evidence="3">USNM1676648</strain>
        <tissue evidence="3">Polyp</tissue>
    </source>
</reference>
<name>A0A9W9YEQ6_9CNID</name>
<comment type="caution">
    <text evidence="3">The sequence shown here is derived from an EMBL/GenBank/DDBJ whole genome shotgun (WGS) entry which is preliminary data.</text>
</comment>
<gene>
    <name evidence="3" type="primary">MFI2_7</name>
    <name evidence="3" type="ORF">OS493_010019</name>
</gene>
<proteinExistence type="predicted"/>
<keyword evidence="1" id="KW-1133">Transmembrane helix</keyword>
<evidence type="ECO:0000313" key="3">
    <source>
        <dbReference type="EMBL" id="KAJ7337165.1"/>
    </source>
</evidence>
<sequence length="121" mass="13486">MTRKGHSSIAFYKTSLLYMSKLFGINQTNPNDFQMFNSTAYQGKDLLFKDSTVRLVDIGEKNIYDKWMTKQYQDELNALLKCATDSTDPTDHDKDIKGNAGVTSSLAGFVFSAVVLAVLSV</sequence>
<organism evidence="3 4">
    <name type="scientific">Desmophyllum pertusum</name>
    <dbReference type="NCBI Taxonomy" id="174260"/>
    <lineage>
        <taxon>Eukaryota</taxon>
        <taxon>Metazoa</taxon>
        <taxon>Cnidaria</taxon>
        <taxon>Anthozoa</taxon>
        <taxon>Hexacorallia</taxon>
        <taxon>Scleractinia</taxon>
        <taxon>Caryophylliina</taxon>
        <taxon>Caryophylliidae</taxon>
        <taxon>Desmophyllum</taxon>
    </lineage>
</organism>
<evidence type="ECO:0000256" key="1">
    <source>
        <dbReference type="SAM" id="Phobius"/>
    </source>
</evidence>
<dbReference type="PROSITE" id="PS51408">
    <property type="entry name" value="TRANSFERRIN_LIKE_4"/>
    <property type="match status" value="1"/>
</dbReference>
<feature type="transmembrane region" description="Helical" evidence="1">
    <location>
        <begin position="100"/>
        <end position="119"/>
    </location>
</feature>
<evidence type="ECO:0000313" key="4">
    <source>
        <dbReference type="Proteomes" id="UP001163046"/>
    </source>
</evidence>
<accession>A0A9W9YEQ6</accession>
<dbReference type="Gene3D" id="3.40.190.10">
    <property type="entry name" value="Periplasmic binding protein-like II"/>
    <property type="match status" value="1"/>
</dbReference>
<keyword evidence="4" id="KW-1185">Reference proteome</keyword>
<evidence type="ECO:0000259" key="2">
    <source>
        <dbReference type="PROSITE" id="PS51408"/>
    </source>
</evidence>